<evidence type="ECO:0000256" key="12">
    <source>
        <dbReference type="ARBA" id="ARBA00022958"/>
    </source>
</evidence>
<dbReference type="SUPFAM" id="SSF53067">
    <property type="entry name" value="Actin-like ATPase domain"/>
    <property type="match status" value="2"/>
</dbReference>
<comment type="pathway">
    <text evidence="4 16">Cofactor biosynthesis; coenzyme A biosynthesis; CoA from (R)-pantothenate: step 1/5.</text>
</comment>
<keyword evidence="16" id="KW-0479">Metal-binding</keyword>
<dbReference type="Gene3D" id="3.30.420.40">
    <property type="match status" value="1"/>
</dbReference>
<feature type="binding site" evidence="16">
    <location>
        <position position="119"/>
    </location>
    <ligand>
        <name>ATP</name>
        <dbReference type="ChEBI" id="CHEBI:30616"/>
    </ligand>
</feature>
<dbReference type="EMBL" id="WMIA01000017">
    <property type="protein sequence ID" value="MTF39799.1"/>
    <property type="molecule type" value="Genomic_DNA"/>
</dbReference>
<evidence type="ECO:0000313" key="18">
    <source>
        <dbReference type="Proteomes" id="UP000437131"/>
    </source>
</evidence>
<reference evidence="17 18" key="1">
    <citation type="submission" date="2019-11" db="EMBL/GenBank/DDBJ databases">
        <title>Isolation of a new High Light Tolerant Cyanobacteria.</title>
        <authorList>
            <person name="Dobson Z."/>
            <person name="Vaughn N."/>
            <person name="Vaughn M."/>
            <person name="Fromme P."/>
            <person name="Mazor Y."/>
        </authorList>
    </citation>
    <scope>NUCLEOTIDE SEQUENCE [LARGE SCALE GENOMIC DNA]</scope>
    <source>
        <strain evidence="17 18">0216</strain>
    </source>
</reference>
<dbReference type="AlphaFoldDB" id="A0A844GYA2"/>
<feature type="binding site" evidence="16">
    <location>
        <position position="116"/>
    </location>
    <ligand>
        <name>K(+)</name>
        <dbReference type="ChEBI" id="CHEBI:29103"/>
    </ligand>
</feature>
<dbReference type="Pfam" id="PF03309">
    <property type="entry name" value="Pan_kinase"/>
    <property type="match status" value="1"/>
</dbReference>
<evidence type="ECO:0000256" key="3">
    <source>
        <dbReference type="ARBA" id="ARBA00004496"/>
    </source>
</evidence>
<dbReference type="PANTHER" id="PTHR34265:SF1">
    <property type="entry name" value="TYPE III PANTOTHENATE KINASE"/>
    <property type="match status" value="1"/>
</dbReference>
<evidence type="ECO:0000256" key="1">
    <source>
        <dbReference type="ARBA" id="ARBA00001206"/>
    </source>
</evidence>
<evidence type="ECO:0000313" key="17">
    <source>
        <dbReference type="EMBL" id="MTF39799.1"/>
    </source>
</evidence>
<dbReference type="GO" id="GO:0004594">
    <property type="term" value="F:pantothenate kinase activity"/>
    <property type="evidence" value="ECO:0007669"/>
    <property type="project" value="UniProtKB-UniRule"/>
</dbReference>
<feature type="binding site" evidence="16">
    <location>
        <begin position="94"/>
        <end position="97"/>
    </location>
    <ligand>
        <name>substrate</name>
    </ligand>
</feature>
<evidence type="ECO:0000256" key="10">
    <source>
        <dbReference type="ARBA" id="ARBA00022777"/>
    </source>
</evidence>
<evidence type="ECO:0000256" key="9">
    <source>
        <dbReference type="ARBA" id="ARBA00022741"/>
    </source>
</evidence>
<evidence type="ECO:0000256" key="5">
    <source>
        <dbReference type="ARBA" id="ARBA00011738"/>
    </source>
</evidence>
<keyword evidence="8 16" id="KW-0808">Transferase</keyword>
<protein>
    <recommendedName>
        <fullName evidence="15 16">Type III pantothenate kinase</fullName>
        <ecNumber evidence="6 16">2.7.1.33</ecNumber>
    </recommendedName>
    <alternativeName>
        <fullName evidence="16">PanK-III</fullName>
    </alternativeName>
    <alternativeName>
        <fullName evidence="16">Pantothenic acid kinase</fullName>
    </alternativeName>
</protein>
<dbReference type="CDD" id="cd24015">
    <property type="entry name" value="ASKHA_NBD_PanK-III"/>
    <property type="match status" value="1"/>
</dbReference>
<feature type="binding site" evidence="16">
    <location>
        <begin position="8"/>
        <end position="15"/>
    </location>
    <ligand>
        <name>ATP</name>
        <dbReference type="ChEBI" id="CHEBI:30616"/>
    </ligand>
</feature>
<keyword evidence="11 16" id="KW-0067">ATP-binding</keyword>
<keyword evidence="7 16" id="KW-0963">Cytoplasm</keyword>
<evidence type="ECO:0000256" key="13">
    <source>
        <dbReference type="ARBA" id="ARBA00022993"/>
    </source>
</evidence>
<dbReference type="PANTHER" id="PTHR34265">
    <property type="entry name" value="TYPE III PANTOTHENATE KINASE"/>
    <property type="match status" value="1"/>
</dbReference>
<evidence type="ECO:0000256" key="7">
    <source>
        <dbReference type="ARBA" id="ARBA00022490"/>
    </source>
</evidence>
<dbReference type="GO" id="GO:0015937">
    <property type="term" value="P:coenzyme A biosynthetic process"/>
    <property type="evidence" value="ECO:0007669"/>
    <property type="project" value="UniProtKB-UniRule"/>
</dbReference>
<accession>A0A844GYA2</accession>
<dbReference type="GO" id="GO:0005737">
    <property type="term" value="C:cytoplasm"/>
    <property type="evidence" value="ECO:0007669"/>
    <property type="project" value="UniProtKB-SubCell"/>
</dbReference>
<evidence type="ECO:0000256" key="11">
    <source>
        <dbReference type="ARBA" id="ARBA00022840"/>
    </source>
</evidence>
<keyword evidence="10 16" id="KW-0418">Kinase</keyword>
<feature type="active site" description="Proton acceptor" evidence="16">
    <location>
        <position position="96"/>
    </location>
</feature>
<evidence type="ECO:0000256" key="14">
    <source>
        <dbReference type="ARBA" id="ARBA00038036"/>
    </source>
</evidence>
<dbReference type="GO" id="GO:0005524">
    <property type="term" value="F:ATP binding"/>
    <property type="evidence" value="ECO:0007669"/>
    <property type="project" value="UniProtKB-UniRule"/>
</dbReference>
<comment type="subcellular location">
    <subcellularLocation>
        <location evidence="3 16">Cytoplasm</location>
    </subcellularLocation>
</comment>
<dbReference type="UniPathway" id="UPA00241">
    <property type="reaction ID" value="UER00352"/>
</dbReference>
<keyword evidence="9 16" id="KW-0547">Nucleotide-binding</keyword>
<evidence type="ECO:0000256" key="15">
    <source>
        <dbReference type="ARBA" id="ARBA00040883"/>
    </source>
</evidence>
<sequence length="251" mass="28133">MENWLGLMIGNSRLHWAYFQGKELRKTWNTLSADTVKELETVLDEELFGYIQSRMSLYVASVVPSATKIYLSLPQTIIINYQKIPLHNIYDSMGCDRILALWGGGCHYGFPCLVIDSGTALTFSGADEKQNFQGGAIMPGVRLQLQTLFFNTAALPEVQIMGEITPRWATNTPCAIQSGVVYTIVAGIKDFAQDWFKKYPQSKVVLTGGDALLLSRYLADIDPDFSQKLIIDPDLIFWGMQYYQSAIEFSG</sequence>
<gene>
    <name evidence="16" type="primary">coaX</name>
    <name evidence="17" type="ORF">GGC33_12810</name>
</gene>
<evidence type="ECO:0000256" key="2">
    <source>
        <dbReference type="ARBA" id="ARBA00001958"/>
    </source>
</evidence>
<evidence type="ECO:0000256" key="16">
    <source>
        <dbReference type="HAMAP-Rule" id="MF_01274"/>
    </source>
</evidence>
<proteinExistence type="inferred from homology"/>
<feature type="binding site" evidence="16">
    <location>
        <position position="90"/>
    </location>
    <ligand>
        <name>substrate</name>
    </ligand>
</feature>
<comment type="caution">
    <text evidence="17">The sequence shown here is derived from an EMBL/GenBank/DDBJ whole genome shotgun (WGS) entry which is preliminary data.</text>
</comment>
<dbReference type="Proteomes" id="UP000437131">
    <property type="component" value="Unassembled WGS sequence"/>
</dbReference>
<name>A0A844GYA2_9CHRO</name>
<dbReference type="InterPro" id="IPR004619">
    <property type="entry name" value="Type_III_PanK"/>
</dbReference>
<comment type="cofactor">
    <cofactor evidence="16">
        <name>NH4(+)</name>
        <dbReference type="ChEBI" id="CHEBI:28938"/>
    </cofactor>
    <cofactor evidence="16">
        <name>K(+)</name>
        <dbReference type="ChEBI" id="CHEBI:29103"/>
    </cofactor>
    <text evidence="16">A monovalent cation. Ammonium or potassium.</text>
</comment>
<dbReference type="RefSeq" id="WP_155084248.1">
    <property type="nucleotide sequence ID" value="NZ_WMIA01000017.1"/>
</dbReference>
<comment type="similarity">
    <text evidence="14 16">Belongs to the type III pantothenate kinase family.</text>
</comment>
<comment type="function">
    <text evidence="16">Catalyzes the phosphorylation of pantothenate (Pan), the first step in CoA biosynthesis.</text>
</comment>
<dbReference type="HAMAP" id="MF_01274">
    <property type="entry name" value="Pantothen_kinase_3"/>
    <property type="match status" value="1"/>
</dbReference>
<keyword evidence="13 16" id="KW-0173">Coenzyme A biosynthesis</keyword>
<comment type="subunit">
    <text evidence="5 16">Homodimer.</text>
</comment>
<dbReference type="GO" id="GO:0046872">
    <property type="term" value="F:metal ion binding"/>
    <property type="evidence" value="ECO:0007669"/>
    <property type="project" value="UniProtKB-KW"/>
</dbReference>
<dbReference type="NCBIfam" id="TIGR00671">
    <property type="entry name" value="baf"/>
    <property type="match status" value="1"/>
</dbReference>
<dbReference type="EC" id="2.7.1.33" evidence="6 16"/>
<dbReference type="InterPro" id="IPR043129">
    <property type="entry name" value="ATPase_NBD"/>
</dbReference>
<evidence type="ECO:0000256" key="6">
    <source>
        <dbReference type="ARBA" id="ARBA00012102"/>
    </source>
</evidence>
<keyword evidence="12 16" id="KW-0630">Potassium</keyword>
<organism evidence="17 18">
    <name type="scientific">Cyanobacterium aponinum 0216</name>
    <dbReference type="NCBI Taxonomy" id="2676140"/>
    <lineage>
        <taxon>Bacteria</taxon>
        <taxon>Bacillati</taxon>
        <taxon>Cyanobacteriota</taxon>
        <taxon>Cyanophyceae</taxon>
        <taxon>Oscillatoriophycideae</taxon>
        <taxon>Chroococcales</taxon>
        <taxon>Geminocystaceae</taxon>
        <taxon>Cyanobacterium</taxon>
    </lineage>
</organism>
<evidence type="ECO:0000256" key="4">
    <source>
        <dbReference type="ARBA" id="ARBA00005225"/>
    </source>
</evidence>
<feature type="binding site" evidence="16">
    <location>
        <position position="172"/>
    </location>
    <ligand>
        <name>substrate</name>
    </ligand>
</feature>
<dbReference type="NCBIfam" id="NF009871">
    <property type="entry name" value="PRK13331.1"/>
    <property type="match status" value="1"/>
</dbReference>
<comment type="catalytic activity">
    <reaction evidence="1 16">
        <text>(R)-pantothenate + ATP = (R)-4'-phosphopantothenate + ADP + H(+)</text>
        <dbReference type="Rhea" id="RHEA:16373"/>
        <dbReference type="ChEBI" id="CHEBI:10986"/>
        <dbReference type="ChEBI" id="CHEBI:15378"/>
        <dbReference type="ChEBI" id="CHEBI:29032"/>
        <dbReference type="ChEBI" id="CHEBI:30616"/>
        <dbReference type="ChEBI" id="CHEBI:456216"/>
        <dbReference type="EC" id="2.7.1.33"/>
    </reaction>
</comment>
<evidence type="ECO:0000256" key="8">
    <source>
        <dbReference type="ARBA" id="ARBA00022679"/>
    </source>
</evidence>
<comment type="cofactor">
    <cofactor evidence="2">
        <name>K(+)</name>
        <dbReference type="ChEBI" id="CHEBI:29103"/>
    </cofactor>
</comment>